<feature type="non-terminal residue" evidence="1">
    <location>
        <position position="1"/>
    </location>
</feature>
<evidence type="ECO:0000313" key="1">
    <source>
        <dbReference type="EMBL" id="CAG8830779.1"/>
    </source>
</evidence>
<dbReference type="Proteomes" id="UP000789759">
    <property type="component" value="Unassembled WGS sequence"/>
</dbReference>
<comment type="caution">
    <text evidence="1">The sequence shown here is derived from an EMBL/GenBank/DDBJ whole genome shotgun (WGS) entry which is preliminary data.</text>
</comment>
<evidence type="ECO:0000313" key="2">
    <source>
        <dbReference type="Proteomes" id="UP000789759"/>
    </source>
</evidence>
<sequence>LILILFSVNGSSLGGMLLRVSLIDCRTGGSDEVMCLESLYWASWW</sequence>
<keyword evidence="2" id="KW-1185">Reference proteome</keyword>
<gene>
    <name evidence="1" type="ORF">CPELLU_LOCUS20649</name>
</gene>
<reference evidence="1" key="1">
    <citation type="submission" date="2021-06" db="EMBL/GenBank/DDBJ databases">
        <authorList>
            <person name="Kallberg Y."/>
            <person name="Tangrot J."/>
            <person name="Rosling A."/>
        </authorList>
    </citation>
    <scope>NUCLEOTIDE SEQUENCE</scope>
    <source>
        <strain evidence="1">FL966</strain>
    </source>
</reference>
<dbReference type="EMBL" id="CAJVQA010064742">
    <property type="protein sequence ID" value="CAG8830779.1"/>
    <property type="molecule type" value="Genomic_DNA"/>
</dbReference>
<feature type="non-terminal residue" evidence="1">
    <location>
        <position position="45"/>
    </location>
</feature>
<proteinExistence type="predicted"/>
<organism evidence="1 2">
    <name type="scientific">Cetraspora pellucida</name>
    <dbReference type="NCBI Taxonomy" id="1433469"/>
    <lineage>
        <taxon>Eukaryota</taxon>
        <taxon>Fungi</taxon>
        <taxon>Fungi incertae sedis</taxon>
        <taxon>Mucoromycota</taxon>
        <taxon>Glomeromycotina</taxon>
        <taxon>Glomeromycetes</taxon>
        <taxon>Diversisporales</taxon>
        <taxon>Gigasporaceae</taxon>
        <taxon>Cetraspora</taxon>
    </lineage>
</organism>
<name>A0A9N9KHX7_9GLOM</name>
<protein>
    <submittedName>
        <fullName evidence="1">9275_t:CDS:1</fullName>
    </submittedName>
</protein>
<dbReference type="AlphaFoldDB" id="A0A9N9KHX7"/>
<accession>A0A9N9KHX7</accession>